<dbReference type="RefSeq" id="WP_338391701.1">
    <property type="nucleotide sequence ID" value="NZ_AP025314.1"/>
</dbReference>
<reference evidence="1 2" key="1">
    <citation type="submission" date="2021-12" db="EMBL/GenBank/DDBJ databases">
        <title>Genome sequencing of bacteria with rrn-lacking chromosome and rrn-plasmid.</title>
        <authorList>
            <person name="Anda M."/>
            <person name="Iwasaki W."/>
        </authorList>
    </citation>
    <scope>NUCLEOTIDE SEQUENCE [LARGE SCALE GENOMIC DNA]</scope>
    <source>
        <strain evidence="1 2">DSM 100852</strain>
    </source>
</reference>
<dbReference type="Proteomes" id="UP001348817">
    <property type="component" value="Chromosome"/>
</dbReference>
<name>A0AAU9CM73_9BACT</name>
<dbReference type="EMBL" id="AP025314">
    <property type="protein sequence ID" value="BDD10126.1"/>
    <property type="molecule type" value="Genomic_DNA"/>
</dbReference>
<protein>
    <submittedName>
        <fullName evidence="1">Uncharacterized protein</fullName>
    </submittedName>
</protein>
<gene>
    <name evidence="1" type="ORF">FUAX_25580</name>
</gene>
<evidence type="ECO:0000313" key="2">
    <source>
        <dbReference type="Proteomes" id="UP001348817"/>
    </source>
</evidence>
<dbReference type="KEGG" id="fax:FUAX_25580"/>
<keyword evidence="2" id="KW-1185">Reference proteome</keyword>
<sequence length="389" mass="43695">MTGKAGKILFYLVVLAGSFVASSFVVSAVSEAPVLGQLPAKAYERKDVLSLEDSVGNTVHLAFDSLDCPLYYYSEVFSAVCYSGECKPVYVNLYWDLLGNYMMYEMPEGKIMTKLDHVPFEVKDYEKLHRILGNELSILKDFSLKDLVGGPDEKSGDDLAKVDAVTGATVEKVKEEVIDGAAYSCHTIWHLVNGRIKSNIKSFTRDSVFSKKLLPYLVRNANKDYAYFSIDEIARRNWLDDMSLSEAGWLVDSAELFLAKYTVANYPEGALEIADTQTRFWNRYQDAQYGLKSEILRKLASAKLSPHIILELSEDLHTLSLEQFDLAMDLFRNVEELPESVQLRMAEFLTGQSGGYAKKAYEVLVAKPALAKGVRKAVRKYEKKSGIKQ</sequence>
<accession>A0AAU9CM73</accession>
<organism evidence="1 2">
    <name type="scientific">Fulvitalea axinellae</name>
    <dbReference type="NCBI Taxonomy" id="1182444"/>
    <lineage>
        <taxon>Bacteria</taxon>
        <taxon>Pseudomonadati</taxon>
        <taxon>Bacteroidota</taxon>
        <taxon>Cytophagia</taxon>
        <taxon>Cytophagales</taxon>
        <taxon>Persicobacteraceae</taxon>
        <taxon>Fulvitalea</taxon>
    </lineage>
</organism>
<proteinExistence type="predicted"/>
<evidence type="ECO:0000313" key="1">
    <source>
        <dbReference type="EMBL" id="BDD10126.1"/>
    </source>
</evidence>
<dbReference type="AlphaFoldDB" id="A0AAU9CM73"/>